<protein>
    <submittedName>
        <fullName evidence="5">Glycosyltransferase family 2 protein</fullName>
    </submittedName>
</protein>
<dbReference type="GO" id="GO:0016740">
    <property type="term" value="F:transferase activity"/>
    <property type="evidence" value="ECO:0007669"/>
    <property type="project" value="UniProtKB-KW"/>
</dbReference>
<feature type="transmembrane region" description="Helical" evidence="2">
    <location>
        <begin position="726"/>
        <end position="745"/>
    </location>
</feature>
<dbReference type="Pfam" id="PF13632">
    <property type="entry name" value="Glyco_trans_2_3"/>
    <property type="match status" value="1"/>
</dbReference>
<evidence type="ECO:0000256" key="2">
    <source>
        <dbReference type="SAM" id="Phobius"/>
    </source>
</evidence>
<keyword evidence="2" id="KW-1133">Transmembrane helix</keyword>
<sequence length="917" mass="103218">MHAFKSYLTPARAAGSESNKSTRQSKPTPSTPQHRQQSSGNTLPMPSNATQSSEKPGPYRSQSTRTSARQSTVSLALTAGMRDKHASSIIDLRADVTVHGMYQEQLRKGYASAWNLGEGIVLKKGRNDFVCAPPQMQTVPYGFFDMVGQLNVSCAMTVNTPVIQSIIQGLLNSREPKDSVALEGGLQLQVLPRMTDLPRCQKHQYAAFVLDPPLLVVWDDDPNKIFARPESIEQMIISMIWKTDDGEEDDEPKNEKAIDVNVEELSPAALEEALRAEVRPVRLTSSMIVALALGLSIACLGLGYRNLALQSTIDGDYTRWALVAVTPATIFISLFFFLTISTIVFQLFGPISGVNANAKNYSGKPPRRLSPSAGELPHVTIQMPVYKEGLNSVIKPTVLSLKAAISTYEMQGGTANILVNDDGMQLIDEDEAQARRDFYEEHNMGWTARPGHNPNPKNSGEEPFIRRGRFKKASNMNYALMTSNKVEEKLLEIQRGSKWGQESEDQVYAQALTQVLEESEGRTWADGNIRIGDYILLIDSDTRVPRDCLLDAVSEMEASPEIAILQYTSGVMNVSDSFFEKAVTWFTHMIYSAITFAVANGDISPFVGHNAVLRWSALQDAASYFDEEDGYEKFWSESHVSEDFDMALRLQTAGYTIRYGAYTGDGFKEGVSLTVYDELARWEKYAYGSNELIFHPFRFWITRGPFTPLFKRFLFSKIAFYRKITILAYVGTYYAIGASWLLTLFNYFYTGWFWNQLDKYYLDSFATYFSIIIVFPLVGNFALAILRYRLGQKSLLAALWENYKWMPIFTLFLGGISLHVSRALLCHFFEINIQWGATSKEVENCNFLEEIPKIIKNFAGTFIMCFAFTALVICGYFVFPEQWQIRTFATIYPLCSVIVCHFAVPVLLNPALMKFTF</sequence>
<keyword evidence="2" id="KW-0812">Transmembrane</keyword>
<evidence type="ECO:0000259" key="3">
    <source>
        <dbReference type="Pfam" id="PF13632"/>
    </source>
</evidence>
<evidence type="ECO:0000313" key="6">
    <source>
        <dbReference type="Proteomes" id="UP000434172"/>
    </source>
</evidence>
<dbReference type="AlphaFoldDB" id="A0A8H3ZQ40"/>
<organism evidence="5 6">
    <name type="scientific">Colletotrichum asianum</name>
    <dbReference type="NCBI Taxonomy" id="702518"/>
    <lineage>
        <taxon>Eukaryota</taxon>
        <taxon>Fungi</taxon>
        <taxon>Dikarya</taxon>
        <taxon>Ascomycota</taxon>
        <taxon>Pezizomycotina</taxon>
        <taxon>Sordariomycetes</taxon>
        <taxon>Hypocreomycetidae</taxon>
        <taxon>Glomerellales</taxon>
        <taxon>Glomerellaceae</taxon>
        <taxon>Colletotrichum</taxon>
        <taxon>Colletotrichum gloeosporioides species complex</taxon>
    </lineage>
</organism>
<dbReference type="SUPFAM" id="SSF53448">
    <property type="entry name" value="Nucleotide-diphospho-sugar transferases"/>
    <property type="match status" value="1"/>
</dbReference>
<feature type="transmembrane region" description="Helical" evidence="2">
    <location>
        <begin position="765"/>
        <end position="786"/>
    </location>
</feature>
<dbReference type="PANTHER" id="PTHR35408:SF1">
    <property type="entry name" value="GLYCOSYLTRANSFERASE 2-LIKE DOMAIN-CONTAINING PROTEIN"/>
    <property type="match status" value="1"/>
</dbReference>
<dbReference type="InterPro" id="IPR057688">
    <property type="entry name" value="DUF7928"/>
</dbReference>
<feature type="compositionally biased region" description="Polar residues" evidence="1">
    <location>
        <begin position="16"/>
        <end position="54"/>
    </location>
</feature>
<dbReference type="OrthoDB" id="38531at2759"/>
<keyword evidence="2" id="KW-0472">Membrane</keyword>
<name>A0A8H3ZQ40_9PEZI</name>
<feature type="region of interest" description="Disordered" evidence="1">
    <location>
        <begin position="1"/>
        <end position="71"/>
    </location>
</feature>
<accession>A0A8H3ZQ40</accession>
<feature type="transmembrane region" description="Helical" evidence="2">
    <location>
        <begin position="891"/>
        <end position="912"/>
    </location>
</feature>
<dbReference type="Pfam" id="PF25550">
    <property type="entry name" value="DUF7928"/>
    <property type="match status" value="1"/>
</dbReference>
<keyword evidence="5" id="KW-0808">Transferase</keyword>
<feature type="compositionally biased region" description="Low complexity" evidence="1">
    <location>
        <begin position="60"/>
        <end position="71"/>
    </location>
</feature>
<feature type="transmembrane region" description="Helical" evidence="2">
    <location>
        <begin position="324"/>
        <end position="349"/>
    </location>
</feature>
<dbReference type="InterPro" id="IPR001173">
    <property type="entry name" value="Glyco_trans_2-like"/>
</dbReference>
<reference evidence="5 6" key="1">
    <citation type="submission" date="2019-12" db="EMBL/GenBank/DDBJ databases">
        <title>A genome sequence resource for the geographically widespread anthracnose pathogen Colletotrichum asianum.</title>
        <authorList>
            <person name="Meng Y."/>
        </authorList>
    </citation>
    <scope>NUCLEOTIDE SEQUENCE [LARGE SCALE GENOMIC DNA]</scope>
    <source>
        <strain evidence="5 6">ICMP 18580</strain>
    </source>
</reference>
<dbReference type="PANTHER" id="PTHR35408">
    <property type="entry name" value="CHROMOSOME 15, WHOLE GENOME SHOTGUN SEQUENCE"/>
    <property type="match status" value="1"/>
</dbReference>
<dbReference type="InterPro" id="IPR029044">
    <property type="entry name" value="Nucleotide-diphossugar_trans"/>
</dbReference>
<feature type="domain" description="DUF7928" evidence="4">
    <location>
        <begin position="93"/>
        <end position="251"/>
    </location>
</feature>
<dbReference type="EMBL" id="WOWK01000022">
    <property type="protein sequence ID" value="KAF0327608.1"/>
    <property type="molecule type" value="Genomic_DNA"/>
</dbReference>
<comment type="caution">
    <text evidence="5">The sequence shown here is derived from an EMBL/GenBank/DDBJ whole genome shotgun (WGS) entry which is preliminary data.</text>
</comment>
<evidence type="ECO:0000256" key="1">
    <source>
        <dbReference type="SAM" id="MobiDB-lite"/>
    </source>
</evidence>
<proteinExistence type="predicted"/>
<feature type="transmembrane region" description="Helical" evidence="2">
    <location>
        <begin position="283"/>
        <end position="304"/>
    </location>
</feature>
<dbReference type="Proteomes" id="UP000434172">
    <property type="component" value="Unassembled WGS sequence"/>
</dbReference>
<feature type="transmembrane region" description="Helical" evidence="2">
    <location>
        <begin position="858"/>
        <end position="879"/>
    </location>
</feature>
<feature type="domain" description="Glycosyltransferase 2-like" evidence="3">
    <location>
        <begin position="534"/>
        <end position="741"/>
    </location>
</feature>
<gene>
    <name evidence="5" type="ORF">GQ607_005152</name>
</gene>
<evidence type="ECO:0000259" key="4">
    <source>
        <dbReference type="Pfam" id="PF25550"/>
    </source>
</evidence>
<dbReference type="Gene3D" id="3.90.550.10">
    <property type="entry name" value="Spore Coat Polysaccharide Biosynthesis Protein SpsA, Chain A"/>
    <property type="match status" value="1"/>
</dbReference>
<keyword evidence="6" id="KW-1185">Reference proteome</keyword>
<evidence type="ECO:0000313" key="5">
    <source>
        <dbReference type="EMBL" id="KAF0327608.1"/>
    </source>
</evidence>